<gene>
    <name evidence="1" type="ORF">AK830_g6475</name>
</gene>
<keyword evidence="2" id="KW-1185">Reference proteome</keyword>
<dbReference type="EMBL" id="LKCW01000091">
    <property type="protein sequence ID" value="KPM40056.1"/>
    <property type="molecule type" value="Genomic_DNA"/>
</dbReference>
<dbReference type="AlphaFoldDB" id="A0A0P7BIW2"/>
<evidence type="ECO:0000313" key="2">
    <source>
        <dbReference type="Proteomes" id="UP000050424"/>
    </source>
</evidence>
<dbReference type="Proteomes" id="UP000050424">
    <property type="component" value="Unassembled WGS sequence"/>
</dbReference>
<accession>A0A0P7BIW2</accession>
<reference evidence="1 2" key="1">
    <citation type="submission" date="2015-09" db="EMBL/GenBank/DDBJ databases">
        <title>Draft genome of a European isolate of the apple canker pathogen Neonectria ditissima.</title>
        <authorList>
            <person name="Gomez-Cortecero A."/>
            <person name="Harrison R.J."/>
            <person name="Armitage A.D."/>
        </authorList>
    </citation>
    <scope>NUCLEOTIDE SEQUENCE [LARGE SCALE GENOMIC DNA]</scope>
    <source>
        <strain evidence="1 2">R09/05</strain>
    </source>
</reference>
<comment type="caution">
    <text evidence="1">The sequence shown here is derived from an EMBL/GenBank/DDBJ whole genome shotgun (WGS) entry which is preliminary data.</text>
</comment>
<protein>
    <submittedName>
        <fullName evidence="1">Uncharacterized protein</fullName>
    </submittedName>
</protein>
<evidence type="ECO:0000313" key="1">
    <source>
        <dbReference type="EMBL" id="KPM40056.1"/>
    </source>
</evidence>
<sequence length="148" mass="16677">MEIKIVKAPSTLRNFCDGIILDPFREILGAKDAPRASPMMQPRHDWPRTSLTVSAPTFLFRTLPPALHLHVIKQKSWTFGPSPVSDRLFTRIQDLRPASGHILGRPPSNLVNFVHVVHLLRIPHPRIGTSARHEFSTLKSGRTDGRRA</sequence>
<name>A0A0P7BIW2_9HYPO</name>
<organism evidence="1 2">
    <name type="scientific">Neonectria ditissima</name>
    <dbReference type="NCBI Taxonomy" id="78410"/>
    <lineage>
        <taxon>Eukaryota</taxon>
        <taxon>Fungi</taxon>
        <taxon>Dikarya</taxon>
        <taxon>Ascomycota</taxon>
        <taxon>Pezizomycotina</taxon>
        <taxon>Sordariomycetes</taxon>
        <taxon>Hypocreomycetidae</taxon>
        <taxon>Hypocreales</taxon>
        <taxon>Nectriaceae</taxon>
        <taxon>Neonectria</taxon>
    </lineage>
</organism>
<proteinExistence type="predicted"/>